<dbReference type="InterPro" id="IPR010796">
    <property type="entry name" value="C2_B9-type_dom"/>
</dbReference>
<dbReference type="EMBL" id="JWZX01001695">
    <property type="protein sequence ID" value="KOO32739.1"/>
    <property type="molecule type" value="Genomic_DNA"/>
</dbReference>
<dbReference type="Pfam" id="PF07162">
    <property type="entry name" value="B9-C2"/>
    <property type="match status" value="1"/>
</dbReference>
<keyword evidence="3" id="KW-0970">Cilium biogenesis/degradation</keyword>
<accession>A0A0M0K1P9</accession>
<evidence type="ECO:0000256" key="3">
    <source>
        <dbReference type="ARBA" id="ARBA00022794"/>
    </source>
</evidence>
<name>A0A0M0K1P9_9EUKA</name>
<comment type="subcellular location">
    <subcellularLocation>
        <location evidence="1">Cytoplasm</location>
        <location evidence="1">Cytoskeleton</location>
        <location evidence="1">Cilium basal body</location>
    </subcellularLocation>
</comment>
<reference evidence="9" key="1">
    <citation type="journal article" date="2015" name="PLoS Genet.">
        <title>Genome Sequence and Transcriptome Analyses of Chrysochromulina tobin: Metabolic Tools for Enhanced Algal Fitness in the Prominent Order Prymnesiales (Haptophyceae).</title>
        <authorList>
            <person name="Hovde B.T."/>
            <person name="Deodato C.R."/>
            <person name="Hunsperger H.M."/>
            <person name="Ryken S.A."/>
            <person name="Yost W."/>
            <person name="Jha R.K."/>
            <person name="Patterson J."/>
            <person name="Monnat R.J. Jr."/>
            <person name="Barlow S.B."/>
            <person name="Starkenburg S.R."/>
            <person name="Cattolico R.A."/>
        </authorList>
    </citation>
    <scope>NUCLEOTIDE SEQUENCE</scope>
    <source>
        <strain evidence="9">CCMP291</strain>
    </source>
</reference>
<comment type="similarity">
    <text evidence="6">Belongs to the B9D family.</text>
</comment>
<dbReference type="PROSITE" id="PS51381">
    <property type="entry name" value="C2_B9"/>
    <property type="match status" value="1"/>
</dbReference>
<evidence type="ECO:0000256" key="7">
    <source>
        <dbReference type="ARBA" id="ARBA00039274"/>
    </source>
</evidence>
<evidence type="ECO:0000256" key="5">
    <source>
        <dbReference type="ARBA" id="ARBA00023273"/>
    </source>
</evidence>
<evidence type="ECO:0000313" key="9">
    <source>
        <dbReference type="Proteomes" id="UP000037460"/>
    </source>
</evidence>
<dbReference type="PANTHER" id="PTHR12968:SF1">
    <property type="entry name" value="B9 DOMAIN-CONTAINING PROTEIN 1"/>
    <property type="match status" value="1"/>
</dbReference>
<proteinExistence type="inferred from homology"/>
<evidence type="ECO:0000256" key="6">
    <source>
        <dbReference type="ARBA" id="ARBA00038411"/>
    </source>
</evidence>
<protein>
    <recommendedName>
        <fullName evidence="7">B9 domain-containing protein 1</fullName>
    </recommendedName>
</protein>
<evidence type="ECO:0000256" key="2">
    <source>
        <dbReference type="ARBA" id="ARBA00022490"/>
    </source>
</evidence>
<dbReference type="PANTHER" id="PTHR12968">
    <property type="entry name" value="B9 DOMAIN-CONTAINING"/>
    <property type="match status" value="1"/>
</dbReference>
<sequence length="194" mass="21435">MVTGQIESGRYEGLDSLYCRYTFSFGEDWRVVRGVEEGITQMSTARGTAADAGRLCVWNFPIDVTFKATGVHGWPQVVLSIYGSDFAGRSDMIIGYGAVHLPLTPGRHELFVRTFRPIAASLLGRFQSWLMGKRPEFRDTHFPSKGEGRDVTRVQSFGCVKIVVDVTLQGMEELGYAVPPPVRPGVRLETAAMG</sequence>
<dbReference type="OrthoDB" id="431939at2759"/>
<organism evidence="8 9">
    <name type="scientific">Chrysochromulina tobinii</name>
    <dbReference type="NCBI Taxonomy" id="1460289"/>
    <lineage>
        <taxon>Eukaryota</taxon>
        <taxon>Haptista</taxon>
        <taxon>Haptophyta</taxon>
        <taxon>Prymnesiophyceae</taxon>
        <taxon>Prymnesiales</taxon>
        <taxon>Chrysochromulinaceae</taxon>
        <taxon>Chrysochromulina</taxon>
    </lineage>
</organism>
<keyword evidence="4" id="KW-0206">Cytoskeleton</keyword>
<dbReference type="GO" id="GO:0036038">
    <property type="term" value="C:MKS complex"/>
    <property type="evidence" value="ECO:0007669"/>
    <property type="project" value="TreeGrafter"/>
</dbReference>
<keyword evidence="2" id="KW-0963">Cytoplasm</keyword>
<keyword evidence="9" id="KW-1185">Reference proteome</keyword>
<evidence type="ECO:0000256" key="4">
    <source>
        <dbReference type="ARBA" id="ARBA00023212"/>
    </source>
</evidence>
<dbReference type="GO" id="GO:0060271">
    <property type="term" value="P:cilium assembly"/>
    <property type="evidence" value="ECO:0007669"/>
    <property type="project" value="TreeGrafter"/>
</dbReference>
<keyword evidence="5" id="KW-0966">Cell projection</keyword>
<comment type="caution">
    <text evidence="8">The sequence shown here is derived from an EMBL/GenBank/DDBJ whole genome shotgun (WGS) entry which is preliminary data.</text>
</comment>
<dbReference type="Proteomes" id="UP000037460">
    <property type="component" value="Unassembled WGS sequence"/>
</dbReference>
<evidence type="ECO:0000256" key="1">
    <source>
        <dbReference type="ARBA" id="ARBA00004120"/>
    </source>
</evidence>
<gene>
    <name evidence="8" type="ORF">Ctob_008167</name>
</gene>
<evidence type="ECO:0000313" key="8">
    <source>
        <dbReference type="EMBL" id="KOO32739.1"/>
    </source>
</evidence>
<dbReference type="AlphaFoldDB" id="A0A0M0K1P9"/>